<dbReference type="EMBL" id="JAZDWU010000007">
    <property type="protein sequence ID" value="KAK9997196.1"/>
    <property type="molecule type" value="Genomic_DNA"/>
</dbReference>
<dbReference type="CDD" id="cd08948">
    <property type="entry name" value="5beta-POR_like_SDR_a"/>
    <property type="match status" value="1"/>
</dbReference>
<evidence type="ECO:0000313" key="2">
    <source>
        <dbReference type="EMBL" id="KAK9997196.1"/>
    </source>
</evidence>
<dbReference type="Pfam" id="PF22917">
    <property type="entry name" value="PRISE"/>
    <property type="match status" value="1"/>
</dbReference>
<evidence type="ECO:0000259" key="1">
    <source>
        <dbReference type="Pfam" id="PF22917"/>
    </source>
</evidence>
<dbReference type="Gene3D" id="3.40.50.720">
    <property type="entry name" value="NAD(P)-binding Rossmann-like Domain"/>
    <property type="match status" value="1"/>
</dbReference>
<keyword evidence="3" id="KW-1185">Reference proteome</keyword>
<accession>A0AAW2CHF2</accession>
<gene>
    <name evidence="2" type="ORF">SO802_021882</name>
</gene>
<feature type="domain" description="PRISE-like Rossmann-fold" evidence="1">
    <location>
        <begin position="97"/>
        <end position="401"/>
    </location>
</feature>
<dbReference type="GO" id="GO:0006629">
    <property type="term" value="P:lipid metabolic process"/>
    <property type="evidence" value="ECO:0007669"/>
    <property type="project" value="UniProtKB-ARBA"/>
</dbReference>
<dbReference type="GO" id="GO:0016627">
    <property type="term" value="F:oxidoreductase activity, acting on the CH-CH group of donors"/>
    <property type="evidence" value="ECO:0007669"/>
    <property type="project" value="UniProtKB-ARBA"/>
</dbReference>
<reference evidence="2 3" key="1">
    <citation type="submission" date="2024-01" db="EMBL/GenBank/DDBJ databases">
        <title>A telomere-to-telomere, gap-free genome of sweet tea (Lithocarpus litseifolius).</title>
        <authorList>
            <person name="Zhou J."/>
        </authorList>
    </citation>
    <scope>NUCLEOTIDE SEQUENCE [LARGE SCALE GENOMIC DNA]</scope>
    <source>
        <strain evidence="2">Zhou-2022a</strain>
        <tissue evidence="2">Leaf</tissue>
    </source>
</reference>
<evidence type="ECO:0000313" key="3">
    <source>
        <dbReference type="Proteomes" id="UP001459277"/>
    </source>
</evidence>
<comment type="caution">
    <text evidence="2">The sequence shown here is derived from an EMBL/GenBank/DDBJ whole genome shotgun (WGS) entry which is preliminary data.</text>
</comment>
<dbReference type="Proteomes" id="UP001459277">
    <property type="component" value="Unassembled WGS sequence"/>
</dbReference>
<dbReference type="PANTHER" id="PTHR32487:SF13">
    <property type="entry name" value="LOW QUALITY PROTEIN: IRIDOID SYNTHASE-LIKE"/>
    <property type="match status" value="1"/>
</dbReference>
<protein>
    <recommendedName>
        <fullName evidence="1">PRISE-like Rossmann-fold domain-containing protein</fullName>
    </recommendedName>
</protein>
<dbReference type="PANTHER" id="PTHR32487">
    <property type="entry name" value="3-OXO-DELTA(4,5)-STEROID 5-BETA-REDUCTASE"/>
    <property type="match status" value="1"/>
</dbReference>
<name>A0AAW2CHF2_9ROSI</name>
<dbReference type="InterPro" id="IPR055222">
    <property type="entry name" value="PRISE-like_Rossmann-fold"/>
</dbReference>
<dbReference type="AlphaFoldDB" id="A0AAW2CHF2"/>
<dbReference type="InterPro" id="IPR036291">
    <property type="entry name" value="NAD(P)-bd_dom_sf"/>
</dbReference>
<dbReference type="SUPFAM" id="SSF51735">
    <property type="entry name" value="NAD(P)-binding Rossmann-fold domains"/>
    <property type="match status" value="1"/>
</dbReference>
<organism evidence="2 3">
    <name type="scientific">Lithocarpus litseifolius</name>
    <dbReference type="NCBI Taxonomy" id="425828"/>
    <lineage>
        <taxon>Eukaryota</taxon>
        <taxon>Viridiplantae</taxon>
        <taxon>Streptophyta</taxon>
        <taxon>Embryophyta</taxon>
        <taxon>Tracheophyta</taxon>
        <taxon>Spermatophyta</taxon>
        <taxon>Magnoliopsida</taxon>
        <taxon>eudicotyledons</taxon>
        <taxon>Gunneridae</taxon>
        <taxon>Pentapetalae</taxon>
        <taxon>rosids</taxon>
        <taxon>fabids</taxon>
        <taxon>Fagales</taxon>
        <taxon>Fagaceae</taxon>
        <taxon>Lithocarpus</taxon>
    </lineage>
</organism>
<sequence>MQQSLPPLISYPQTNRSISLSLSLMEQEVPNTNTPVALVVGVTGMVGLSLAEALNSPTALGGPWKVYGSARRPKPTWFPSSTPDHYITFDALNFDDTLKHLSPIAHEITHVFWVAIQVRENEESNIAANSTMLENVIKALKSATPSRLCHISLQTGTKHYMGPISDPVLGTQLVHHEPPFHEDMPRLPYPNFYYALEDLLASYSPSLTYSVHRSSIIIGASSRSFYNALLTLCVYATICKYQGLPFRYPGTKYTWENFCDMSDARVLAEQQIWAAVTDRAKNQAFNCTNGDVYTWKSLWKVCCEVFDVEFVPFDENEKFDWVGMMKKKGRVWDEIVEKYGLYKTNMEEIVCPEAFDAVLHFGFPHVCSMNKSREFGFFGYANTLKSIGLWVGRLRDMKIIP</sequence>
<proteinExistence type="predicted"/>